<accession>A0ABD1M313</accession>
<feature type="transmembrane region" description="Helical" evidence="1">
    <location>
        <begin position="515"/>
        <end position="533"/>
    </location>
</feature>
<keyword evidence="1" id="KW-0472">Membrane</keyword>
<dbReference type="InterPro" id="IPR004843">
    <property type="entry name" value="Calcineurin-like_PHP"/>
</dbReference>
<evidence type="ECO:0000259" key="3">
    <source>
        <dbReference type="Pfam" id="PF24384"/>
    </source>
</evidence>
<dbReference type="PANTHER" id="PTHR14795:SF0">
    <property type="entry name" value="TRANSMEMBRANE PROTEIN 62"/>
    <property type="match status" value="1"/>
</dbReference>
<evidence type="ECO:0000313" key="6">
    <source>
        <dbReference type="Proteomes" id="UP001603857"/>
    </source>
</evidence>
<dbReference type="Pfam" id="PF24384">
    <property type="entry name" value="Ig_TMM62"/>
    <property type="match status" value="1"/>
</dbReference>
<evidence type="ECO:0000259" key="4">
    <source>
        <dbReference type="Pfam" id="PF24394"/>
    </source>
</evidence>
<dbReference type="EMBL" id="JBGMDY010000006">
    <property type="protein sequence ID" value="KAL2330148.1"/>
    <property type="molecule type" value="Genomic_DNA"/>
</dbReference>
<organism evidence="5 6">
    <name type="scientific">Flemingia macrophylla</name>
    <dbReference type="NCBI Taxonomy" id="520843"/>
    <lineage>
        <taxon>Eukaryota</taxon>
        <taxon>Viridiplantae</taxon>
        <taxon>Streptophyta</taxon>
        <taxon>Embryophyta</taxon>
        <taxon>Tracheophyta</taxon>
        <taxon>Spermatophyta</taxon>
        <taxon>Magnoliopsida</taxon>
        <taxon>eudicotyledons</taxon>
        <taxon>Gunneridae</taxon>
        <taxon>Pentapetalae</taxon>
        <taxon>rosids</taxon>
        <taxon>fabids</taxon>
        <taxon>Fabales</taxon>
        <taxon>Fabaceae</taxon>
        <taxon>Papilionoideae</taxon>
        <taxon>50 kb inversion clade</taxon>
        <taxon>NPAAA clade</taxon>
        <taxon>indigoferoid/millettioid clade</taxon>
        <taxon>Phaseoleae</taxon>
        <taxon>Flemingia</taxon>
    </lineage>
</organism>
<dbReference type="Pfam" id="PF00149">
    <property type="entry name" value="Metallophos"/>
    <property type="match status" value="1"/>
</dbReference>
<reference evidence="5 6" key="1">
    <citation type="submission" date="2024-08" db="EMBL/GenBank/DDBJ databases">
        <title>Insights into the chromosomal genome structure of Flemingia macrophylla.</title>
        <authorList>
            <person name="Ding Y."/>
            <person name="Zhao Y."/>
            <person name="Bi W."/>
            <person name="Wu M."/>
            <person name="Zhao G."/>
            <person name="Gong Y."/>
            <person name="Li W."/>
            <person name="Zhang P."/>
        </authorList>
    </citation>
    <scope>NUCLEOTIDE SEQUENCE [LARGE SCALE GENOMIC DNA]</scope>
    <source>
        <strain evidence="5">DYQJB</strain>
        <tissue evidence="5">Leaf</tissue>
    </source>
</reference>
<feature type="transmembrane region" description="Helical" evidence="1">
    <location>
        <begin position="573"/>
        <end position="591"/>
    </location>
</feature>
<feature type="transmembrane region" description="Helical" evidence="1">
    <location>
        <begin position="28"/>
        <end position="51"/>
    </location>
</feature>
<dbReference type="Pfam" id="PF24394">
    <property type="entry name" value="TMEM62_C"/>
    <property type="match status" value="1"/>
</dbReference>
<dbReference type="AlphaFoldDB" id="A0ABD1M313"/>
<gene>
    <name evidence="5" type="ORF">Fmac_017729</name>
</gene>
<evidence type="ECO:0008006" key="7">
    <source>
        <dbReference type="Google" id="ProtNLM"/>
    </source>
</evidence>
<protein>
    <recommendedName>
        <fullName evidence="7">Calcineurin-like phosphoesterase domain-containing protein</fullName>
    </recommendedName>
</protein>
<sequence>MRMGQKKHPNQVDEFIMKLRTQNEKSNSGISTTVVVVVAVVIVCGVCAGASNERVTLVRGDPDSVVWVVQLSDLHFSVHHPNRAQHFSQLVGPALSFINPSLVLITGDLTDGKSKDLLTMKQNEDEWVEYRNTLDTVIDKSGLQKSLFYDLRGNHDSFGVPVVGGSFDFFSKYSINGQLGRNGSVNSVTLETTERKHLFVGFDSTMSISLRGPTNLFGHPTDQLLKDLDLELSRWDSQSEKPVTKISFGHFPLSFSAPSSSGRTLEDVFLKHSISAYLCGHLHTRFGKNLKRHHQLSNQFSSFQKLFQFNIHHSSFESNVNCSLVAPPIQEFWEWEMGDWRKSRAFRILAIDKGSVSYVDVDFKSGTKHAIILPTFPLDSRFMLTSSCYHNYECQSVPPSSYEAIRALVFSVYPVASVVARVYDSRSGNHDLVVETHMIKHNDENSRGDLYVAQWNYKAFEDASPDRFWLQIEANDNRGRSTLSELRPFSINGYRFKLSWSWKEFFVMGCQWAALYYPVFWSVLFFMLIFLLFPKALLVFPKKIYTYKNFIGNKGLVNGVLWFLQELCRIRSLWFGWIGYVFYLILFPWFMGQVFTEGKNMVYMTYMGWVVETNNGQGKHEYIGSPDIMVVVIPHLLFVVLPAILVSGALAVEGAIYREQMLAFIGKKKDDLHVGSRKHALIGNQRSMVSDVHLGKRWIRNLLCVVCLAVCLKHFMNCRTLLKAYEMNPVLHFLGYGISVPLLLTHAICKTRSAE</sequence>
<dbReference type="InterPro" id="IPR029052">
    <property type="entry name" value="Metallo-depent_PP-like"/>
</dbReference>
<dbReference type="PANTHER" id="PTHR14795">
    <property type="entry name" value="HELICASE RELATED"/>
    <property type="match status" value="1"/>
</dbReference>
<dbReference type="InterPro" id="IPR056230">
    <property type="entry name" value="TMEM62_C"/>
</dbReference>
<dbReference type="Gene3D" id="3.60.21.10">
    <property type="match status" value="1"/>
</dbReference>
<feature type="domain" description="TMEM62 C-terminal" evidence="4">
    <location>
        <begin position="517"/>
        <end position="733"/>
    </location>
</feature>
<proteinExistence type="predicted"/>
<dbReference type="Proteomes" id="UP001603857">
    <property type="component" value="Unassembled WGS sequence"/>
</dbReference>
<keyword evidence="1" id="KW-1133">Transmembrane helix</keyword>
<name>A0ABD1M313_9FABA</name>
<feature type="domain" description="TMEM62 Ig-like" evidence="3">
    <location>
        <begin position="367"/>
        <end position="494"/>
    </location>
</feature>
<feature type="transmembrane region" description="Helical" evidence="1">
    <location>
        <begin position="628"/>
        <end position="652"/>
    </location>
</feature>
<keyword evidence="6" id="KW-1185">Reference proteome</keyword>
<dbReference type="SUPFAM" id="SSF56300">
    <property type="entry name" value="Metallo-dependent phosphatases"/>
    <property type="match status" value="1"/>
</dbReference>
<dbReference type="InterPro" id="IPR056229">
    <property type="entry name" value="Ig_TMM62"/>
</dbReference>
<keyword evidence="1" id="KW-0812">Transmembrane</keyword>
<comment type="caution">
    <text evidence="5">The sequence shown here is derived from an EMBL/GenBank/DDBJ whole genome shotgun (WGS) entry which is preliminary data.</text>
</comment>
<evidence type="ECO:0000256" key="1">
    <source>
        <dbReference type="SAM" id="Phobius"/>
    </source>
</evidence>
<feature type="domain" description="Calcineurin-like phosphoesterase" evidence="2">
    <location>
        <begin position="68"/>
        <end position="284"/>
    </location>
</feature>
<evidence type="ECO:0000313" key="5">
    <source>
        <dbReference type="EMBL" id="KAL2330148.1"/>
    </source>
</evidence>
<evidence type="ECO:0000259" key="2">
    <source>
        <dbReference type="Pfam" id="PF00149"/>
    </source>
</evidence>